<sequence>MQSLLKIFKMSNTPTVPLDDDELGAEPDEPPDDQVSPLTAVAPHVKLYNRSMAPGYSRRESLLTRAIMAESKHEDDVHGFPGRGLSTTSSHSTASMPSTAELTSDGDTSQSRSATPSPPPPSSRFSQILNFRKASPRVVIAPATKDEKETVAVAGEAAVEKTLGRKRCIMFACGGTESEKSKENLSKDGSAETEVPKRKCALTFACPTQANSKVAKTASSKLQVDAKSARRPSPAPAMRRKSTSESVDLSGRSAETARITISEKANLSSPSPKPTFHEFGTSQDETDSWVDKPSFHRSKLTLDDCMRKENRIRQIGQEAEEEAEEEEREQEDFEADAEVNDHEDDFAPSENGSDGGNESDDEGGFASSDDESDAGSEYQFWAPFTANTTLSTENLNITRFSSRRRSEASSVESMTHSSNSHLRSMMMQAGRRRNNAPKVPKMRPGTPELPDSTDFVCGTLDEDRPLEAAYLSCREQRLRQKHVLIPQDIDPSFPTTDPEDNGNESDDEIGASQHSSDGPRWLKEDFAGFEDDHHSHRKSSIVSTVDETPSPPHVITGVRPGRPNVRSPLPRIMTARSPPPRKLFGHSPTRNRSPFPTAKLRSPRGSPTNTGMPTKLRLRGLAQRPGMERTASLPDTPNPFFKNFNIGSPSISNIASGAVTPAVEEPPRPDMHVRGPVDIVAGLENKRQKRKEKFWRQHCRKAAKEQAERKPVPGRGAERMKELGLECAERTRGYGIGQQTQLVLSL</sequence>
<feature type="region of interest" description="Disordered" evidence="1">
    <location>
        <begin position="72"/>
        <end position="126"/>
    </location>
</feature>
<dbReference type="Pfam" id="PF10446">
    <property type="entry name" value="DUF2457"/>
    <property type="match status" value="1"/>
</dbReference>
<dbReference type="InterPro" id="IPR018853">
    <property type="entry name" value="DUF2457"/>
</dbReference>
<feature type="region of interest" description="Disordered" evidence="1">
    <location>
        <begin position="482"/>
        <end position="614"/>
    </location>
</feature>
<dbReference type="GeneID" id="19182111"/>
<feature type="compositionally biased region" description="Polar residues" evidence="1">
    <location>
        <begin position="85"/>
        <end position="107"/>
    </location>
</feature>
<feature type="compositionally biased region" description="Basic and acidic residues" evidence="1">
    <location>
        <begin position="520"/>
        <end position="534"/>
    </location>
</feature>
<feature type="compositionally biased region" description="Acidic residues" evidence="1">
    <location>
        <begin position="318"/>
        <end position="347"/>
    </location>
</feature>
<gene>
    <name evidence="2" type="ORF">A1O7_07539</name>
</gene>
<protein>
    <submittedName>
        <fullName evidence="2">Uncharacterized protein</fullName>
    </submittedName>
</protein>
<feature type="region of interest" description="Disordered" evidence="1">
    <location>
        <begin position="9"/>
        <end position="40"/>
    </location>
</feature>
<accession>W9VNA2</accession>
<comment type="caution">
    <text evidence="2">The sequence shown here is derived from an EMBL/GenBank/DDBJ whole genome shotgun (WGS) entry which is preliminary data.</text>
</comment>
<feature type="region of interest" description="Disordered" evidence="1">
    <location>
        <begin position="217"/>
        <end position="385"/>
    </location>
</feature>
<dbReference type="OrthoDB" id="2011769at2759"/>
<dbReference type="RefSeq" id="XP_007759726.1">
    <property type="nucleotide sequence ID" value="XM_007761536.1"/>
</dbReference>
<dbReference type="STRING" id="1182544.W9VNA2"/>
<dbReference type="HOGENOM" id="CLU_014084_0_0_1"/>
<keyword evidence="3" id="KW-1185">Reference proteome</keyword>
<dbReference type="Proteomes" id="UP000019473">
    <property type="component" value="Unassembled WGS sequence"/>
</dbReference>
<evidence type="ECO:0000313" key="3">
    <source>
        <dbReference type="Proteomes" id="UP000019473"/>
    </source>
</evidence>
<name>W9VNA2_9EURO</name>
<proteinExistence type="predicted"/>
<feature type="region of interest" description="Disordered" evidence="1">
    <location>
        <begin position="178"/>
        <end position="197"/>
    </location>
</feature>
<feature type="compositionally biased region" description="Acidic residues" evidence="1">
    <location>
        <begin position="497"/>
        <end position="509"/>
    </location>
</feature>
<feature type="compositionally biased region" description="Basic and acidic residues" evidence="1">
    <location>
        <begin position="289"/>
        <end position="312"/>
    </location>
</feature>
<dbReference type="EMBL" id="AMGW01000005">
    <property type="protein sequence ID" value="EXJ57192.1"/>
    <property type="molecule type" value="Genomic_DNA"/>
</dbReference>
<evidence type="ECO:0000256" key="1">
    <source>
        <dbReference type="SAM" id="MobiDB-lite"/>
    </source>
</evidence>
<dbReference type="eggNOG" id="ENOG502S9SC">
    <property type="taxonomic scope" value="Eukaryota"/>
</dbReference>
<dbReference type="AlphaFoldDB" id="W9VNA2"/>
<feature type="compositionally biased region" description="Acidic residues" evidence="1">
    <location>
        <begin position="357"/>
        <end position="374"/>
    </location>
</feature>
<feature type="region of interest" description="Disordered" evidence="1">
    <location>
        <begin position="401"/>
        <end position="452"/>
    </location>
</feature>
<feature type="compositionally biased region" description="Acidic residues" evidence="1">
    <location>
        <begin position="18"/>
        <end position="32"/>
    </location>
</feature>
<organism evidence="2 3">
    <name type="scientific">Cladophialophora yegresii CBS 114405</name>
    <dbReference type="NCBI Taxonomy" id="1182544"/>
    <lineage>
        <taxon>Eukaryota</taxon>
        <taxon>Fungi</taxon>
        <taxon>Dikarya</taxon>
        <taxon>Ascomycota</taxon>
        <taxon>Pezizomycotina</taxon>
        <taxon>Eurotiomycetes</taxon>
        <taxon>Chaetothyriomycetidae</taxon>
        <taxon>Chaetothyriales</taxon>
        <taxon>Herpotrichiellaceae</taxon>
        <taxon>Cladophialophora</taxon>
    </lineage>
</organism>
<evidence type="ECO:0000313" key="2">
    <source>
        <dbReference type="EMBL" id="EXJ57192.1"/>
    </source>
</evidence>
<dbReference type="VEuPathDB" id="FungiDB:A1O7_07539"/>
<reference evidence="2 3" key="1">
    <citation type="submission" date="2013-03" db="EMBL/GenBank/DDBJ databases">
        <title>The Genome Sequence of Cladophialophora yegresii CBS 114405.</title>
        <authorList>
            <consortium name="The Broad Institute Genomics Platform"/>
            <person name="Cuomo C."/>
            <person name="de Hoog S."/>
            <person name="Gorbushina A."/>
            <person name="Walker B."/>
            <person name="Young S.K."/>
            <person name="Zeng Q."/>
            <person name="Gargeya S."/>
            <person name="Fitzgerald M."/>
            <person name="Haas B."/>
            <person name="Abouelleil A."/>
            <person name="Allen A.W."/>
            <person name="Alvarado L."/>
            <person name="Arachchi H.M."/>
            <person name="Berlin A.M."/>
            <person name="Chapman S.B."/>
            <person name="Gainer-Dewar J."/>
            <person name="Goldberg J."/>
            <person name="Griggs A."/>
            <person name="Gujja S."/>
            <person name="Hansen M."/>
            <person name="Howarth C."/>
            <person name="Imamovic A."/>
            <person name="Ireland A."/>
            <person name="Larimer J."/>
            <person name="McCowan C."/>
            <person name="Murphy C."/>
            <person name="Pearson M."/>
            <person name="Poon T.W."/>
            <person name="Priest M."/>
            <person name="Roberts A."/>
            <person name="Saif S."/>
            <person name="Shea T."/>
            <person name="Sisk P."/>
            <person name="Sykes S."/>
            <person name="Wortman J."/>
            <person name="Nusbaum C."/>
            <person name="Birren B."/>
        </authorList>
    </citation>
    <scope>NUCLEOTIDE SEQUENCE [LARGE SCALE GENOMIC DNA]</scope>
    <source>
        <strain evidence="2 3">CBS 114405</strain>
    </source>
</reference>